<evidence type="ECO:0000313" key="4">
    <source>
        <dbReference type="Proteomes" id="UP000061809"/>
    </source>
</evidence>
<evidence type="ECO:0000259" key="2">
    <source>
        <dbReference type="Pfam" id="PF14297"/>
    </source>
</evidence>
<organism evidence="3 4">
    <name type="scientific">Bacteroides cellulosilyticus</name>
    <dbReference type="NCBI Taxonomy" id="246787"/>
    <lineage>
        <taxon>Bacteria</taxon>
        <taxon>Pseudomonadati</taxon>
        <taxon>Bacteroidota</taxon>
        <taxon>Bacteroidia</taxon>
        <taxon>Bacteroidales</taxon>
        <taxon>Bacteroidaceae</taxon>
        <taxon>Bacteroides</taxon>
    </lineage>
</organism>
<proteinExistence type="predicted"/>
<dbReference type="Pfam" id="PF14297">
    <property type="entry name" value="Lin1244_N"/>
    <property type="match status" value="1"/>
</dbReference>
<dbReference type="InterPro" id="IPR025400">
    <property type="entry name" value="Lin1244/Lin1753-like_N"/>
</dbReference>
<dbReference type="PANTHER" id="PTHR39196:SF1">
    <property type="entry name" value="PRIMOSOME, DNAD SUBUNIT"/>
    <property type="match status" value="1"/>
</dbReference>
<evidence type="ECO:0000313" key="3">
    <source>
        <dbReference type="EMBL" id="ALJ59054.1"/>
    </source>
</evidence>
<protein>
    <recommendedName>
        <fullName evidence="2">Lin1244/Lin1753-like N-terminal domain-containing protein</fullName>
    </recommendedName>
</protein>
<dbReference type="EMBL" id="CP012801">
    <property type="protein sequence ID" value="ALJ59054.1"/>
    <property type="molecule type" value="Genomic_DNA"/>
</dbReference>
<accession>A0A0P0GDQ9</accession>
<dbReference type="RefSeq" id="WP_007210527.1">
    <property type="nucleotide sequence ID" value="NZ_CAXUGF010000004.1"/>
</dbReference>
<reference evidence="3 4" key="1">
    <citation type="journal article" date="2015" name="Science">
        <title>Genetic determinants of in vivo fitness and diet responsiveness in multiple human gut Bacteroides.</title>
        <authorList>
            <person name="Wu M."/>
            <person name="McNulty N.P."/>
            <person name="Rodionov D.A."/>
            <person name="Khoroshkin M.S."/>
            <person name="Griffin N.W."/>
            <person name="Cheng J."/>
            <person name="Latreille P."/>
            <person name="Kerstetter R.A."/>
            <person name="Terrapon N."/>
            <person name="Henrissat B."/>
            <person name="Osterman A.L."/>
            <person name="Gordon J.I."/>
        </authorList>
    </citation>
    <scope>NUCLEOTIDE SEQUENCE [LARGE SCALE GENOMIC DNA]</scope>
    <source>
        <strain evidence="3 4">WH2</strain>
    </source>
</reference>
<name>A0A0P0GDQ9_9BACE</name>
<dbReference type="PATRIC" id="fig|246787.4.peg.1857"/>
<dbReference type="KEGG" id="bcel:BcellWH2_01801"/>
<gene>
    <name evidence="3" type="ORF">BcellWH2_01801</name>
</gene>
<feature type="compositionally biased region" description="Basic and acidic residues" evidence="1">
    <location>
        <begin position="157"/>
        <end position="168"/>
    </location>
</feature>
<dbReference type="Proteomes" id="UP000061809">
    <property type="component" value="Chromosome"/>
</dbReference>
<feature type="region of interest" description="Disordered" evidence="1">
    <location>
        <begin position="146"/>
        <end position="190"/>
    </location>
</feature>
<sequence length="267" mass="30350">MAMNCTGVLYFPIAISLLEGVATELIEARFGLKGVAAFIKLLGKIYKEEGYYLVWNKEQCMLFAHKLGNELSDEEMQEIVELLIAKDIFDRKMYEEHQVLTSVHIQKVWLEATKRRKRDLTPLPYFLMETKVPKNGKEENEIQDVLFPPENACNSEQSKEKQSKEKENTPPLTPQGENGGEGTEGSSFDIPGYAYNKKTHNLEGLMLELQQLHIVDRNEINAILRLSDYGRLGGYVFKIISSTRWSTVLAKGKYVIAALRKEKTGNG</sequence>
<evidence type="ECO:0000256" key="1">
    <source>
        <dbReference type="SAM" id="MobiDB-lite"/>
    </source>
</evidence>
<dbReference type="PANTHER" id="PTHR39196">
    <property type="entry name" value="PRIMOSOME, DNAD SUBUNIT"/>
    <property type="match status" value="1"/>
</dbReference>
<feature type="domain" description="Lin1244/Lin1753-like N-terminal" evidence="2">
    <location>
        <begin position="10"/>
        <end position="105"/>
    </location>
</feature>
<dbReference type="AlphaFoldDB" id="A0A0P0GDQ9"/>